<dbReference type="EMBL" id="CAJNNV010016179">
    <property type="protein sequence ID" value="CAE8604249.1"/>
    <property type="molecule type" value="Genomic_DNA"/>
</dbReference>
<proteinExistence type="predicted"/>
<gene>
    <name evidence="1" type="ORF">PGLA1383_LOCUS22423</name>
</gene>
<organism evidence="1 2">
    <name type="scientific">Polarella glacialis</name>
    <name type="common">Dinoflagellate</name>
    <dbReference type="NCBI Taxonomy" id="89957"/>
    <lineage>
        <taxon>Eukaryota</taxon>
        <taxon>Sar</taxon>
        <taxon>Alveolata</taxon>
        <taxon>Dinophyceae</taxon>
        <taxon>Suessiales</taxon>
        <taxon>Suessiaceae</taxon>
        <taxon>Polarella</taxon>
    </lineage>
</organism>
<evidence type="ECO:0000313" key="1">
    <source>
        <dbReference type="EMBL" id="CAE8604249.1"/>
    </source>
</evidence>
<reference evidence="1" key="1">
    <citation type="submission" date="2021-02" db="EMBL/GenBank/DDBJ databases">
        <authorList>
            <person name="Dougan E. K."/>
            <person name="Rhodes N."/>
            <person name="Thang M."/>
            <person name="Chan C."/>
        </authorList>
    </citation>
    <scope>NUCLEOTIDE SEQUENCE</scope>
</reference>
<sequence>AAPTEEHHTLYTAPRLPFDCEAGYANFQAGWATSKKEWCCSNVGRGCPPDPDGANYDCNAGFSNWQMGWSGKKKAFCCFHAKRGCNTEAIVEP</sequence>
<feature type="non-terminal residue" evidence="1">
    <location>
        <position position="93"/>
    </location>
</feature>
<dbReference type="Proteomes" id="UP000654075">
    <property type="component" value="Unassembled WGS sequence"/>
</dbReference>
<keyword evidence="2" id="KW-1185">Reference proteome</keyword>
<protein>
    <submittedName>
        <fullName evidence="1">Uncharacterized protein</fullName>
    </submittedName>
</protein>
<evidence type="ECO:0000313" key="2">
    <source>
        <dbReference type="Proteomes" id="UP000654075"/>
    </source>
</evidence>
<comment type="caution">
    <text evidence="1">The sequence shown here is derived from an EMBL/GenBank/DDBJ whole genome shotgun (WGS) entry which is preliminary data.</text>
</comment>
<dbReference type="AlphaFoldDB" id="A0A813ESH2"/>
<feature type="non-terminal residue" evidence="1">
    <location>
        <position position="1"/>
    </location>
</feature>
<name>A0A813ESH2_POLGL</name>
<accession>A0A813ESH2</accession>
<dbReference type="OrthoDB" id="443113at2759"/>